<reference evidence="4 5" key="1">
    <citation type="submission" date="2014-12" db="EMBL/GenBank/DDBJ databases">
        <title>Draft genome sequences of 10 type strains of Lactococcus.</title>
        <authorList>
            <person name="Sun Z."/>
            <person name="Zhong Z."/>
            <person name="Liu W."/>
            <person name="Zhang W."/>
            <person name="Zhang H."/>
        </authorList>
    </citation>
    <scope>NUCLEOTIDE SEQUENCE [LARGE SCALE GENOMIC DNA]</scope>
    <source>
        <strain evidence="4 5">JCM 16395</strain>
    </source>
</reference>
<accession>A0A2A5RP88</accession>
<name>A0A2A5RP88_9LACT</name>
<evidence type="ECO:0000313" key="5">
    <source>
        <dbReference type="Proteomes" id="UP000218181"/>
    </source>
</evidence>
<dbReference type="Proteomes" id="UP000218181">
    <property type="component" value="Unassembled WGS sequence"/>
</dbReference>
<dbReference type="EMBL" id="JXJU01000001">
    <property type="protein sequence ID" value="PCS01244.1"/>
    <property type="molecule type" value="Genomic_DNA"/>
</dbReference>
<dbReference type="PANTHER" id="PTHR43800:SF1">
    <property type="entry name" value="PEPTIDYL-LYSINE N-ACETYLTRANSFERASE YJAB"/>
    <property type="match status" value="1"/>
</dbReference>
<keyword evidence="5" id="KW-1185">Reference proteome</keyword>
<dbReference type="InterPro" id="IPR000182">
    <property type="entry name" value="GNAT_dom"/>
</dbReference>
<sequence length="142" mass="16603">MMKNKRDSLPILLVGDEEETSIMAYLELGRLFVLTKANVTIGALVITNSSDDNQIEIENLSIIPEYQKRGYGKYLLQYICQKYSGKTIILGTDEVSGNIQFYQQAGFEIYKRRKNYFIEHYKRPLYEKGLQLIDKIYLRKKC</sequence>
<dbReference type="PROSITE" id="PS51186">
    <property type="entry name" value="GNAT"/>
    <property type="match status" value="1"/>
</dbReference>
<evidence type="ECO:0000313" key="4">
    <source>
        <dbReference type="EMBL" id="PCS01244.1"/>
    </source>
</evidence>
<protein>
    <submittedName>
        <fullName evidence="4">Acetyltransferase</fullName>
    </submittedName>
</protein>
<organism evidence="4 5">
    <name type="scientific">Lactococcus fujiensis JCM 16395</name>
    <dbReference type="NCBI Taxonomy" id="1291764"/>
    <lineage>
        <taxon>Bacteria</taxon>
        <taxon>Bacillati</taxon>
        <taxon>Bacillota</taxon>
        <taxon>Bacilli</taxon>
        <taxon>Lactobacillales</taxon>
        <taxon>Streptococcaceae</taxon>
        <taxon>Lactococcus</taxon>
    </lineage>
</organism>
<dbReference type="Gene3D" id="3.40.630.30">
    <property type="match status" value="1"/>
</dbReference>
<dbReference type="Pfam" id="PF13508">
    <property type="entry name" value="Acetyltransf_7"/>
    <property type="match status" value="1"/>
</dbReference>
<dbReference type="AlphaFoldDB" id="A0A2A5RP88"/>
<evidence type="ECO:0000256" key="1">
    <source>
        <dbReference type="ARBA" id="ARBA00022679"/>
    </source>
</evidence>
<dbReference type="STRING" id="1291764.GCA_001311235_00617"/>
<evidence type="ECO:0000259" key="3">
    <source>
        <dbReference type="PROSITE" id="PS51186"/>
    </source>
</evidence>
<dbReference type="CDD" id="cd04301">
    <property type="entry name" value="NAT_SF"/>
    <property type="match status" value="1"/>
</dbReference>
<gene>
    <name evidence="4" type="ORF">RT41_GL000008</name>
</gene>
<proteinExistence type="predicted"/>
<feature type="domain" description="N-acetyltransferase" evidence="3">
    <location>
        <begin position="1"/>
        <end position="126"/>
    </location>
</feature>
<comment type="caution">
    <text evidence="4">The sequence shown here is derived from an EMBL/GenBank/DDBJ whole genome shotgun (WGS) entry which is preliminary data.</text>
</comment>
<keyword evidence="1 4" id="KW-0808">Transferase</keyword>
<dbReference type="SUPFAM" id="SSF55729">
    <property type="entry name" value="Acyl-CoA N-acyltransferases (Nat)"/>
    <property type="match status" value="1"/>
</dbReference>
<evidence type="ECO:0000256" key="2">
    <source>
        <dbReference type="ARBA" id="ARBA00023315"/>
    </source>
</evidence>
<dbReference type="GO" id="GO:0016747">
    <property type="term" value="F:acyltransferase activity, transferring groups other than amino-acyl groups"/>
    <property type="evidence" value="ECO:0007669"/>
    <property type="project" value="InterPro"/>
</dbReference>
<keyword evidence="2" id="KW-0012">Acyltransferase</keyword>
<dbReference type="PANTHER" id="PTHR43800">
    <property type="entry name" value="PEPTIDYL-LYSINE N-ACETYLTRANSFERASE YJAB"/>
    <property type="match status" value="1"/>
</dbReference>
<dbReference type="InterPro" id="IPR016181">
    <property type="entry name" value="Acyl_CoA_acyltransferase"/>
</dbReference>